<sequence>MTIPLDQDVAWLPGLLKKTLDALVEVTGAFVTGATIADSPVESSGQVVRFLTT</sequence>
<comment type="caution">
    <text evidence="1">The sequence shown here is derived from an EMBL/GenBank/DDBJ whole genome shotgun (WGS) entry which is preliminary data.</text>
</comment>
<proteinExistence type="predicted"/>
<dbReference type="Proteomes" id="UP000019184">
    <property type="component" value="Unassembled WGS sequence"/>
</dbReference>
<evidence type="ECO:0000313" key="2">
    <source>
        <dbReference type="Proteomes" id="UP000019184"/>
    </source>
</evidence>
<dbReference type="AlphaFoldDB" id="A0A7U7J5K4"/>
<protein>
    <submittedName>
        <fullName evidence="1">Uncharacterized protein</fullName>
    </submittedName>
</protein>
<reference evidence="1 2" key="1">
    <citation type="journal article" date="2014" name="ISME J.">
        <title>Candidatus Competibacter-lineage genomes retrieved from metagenomes reveal functional metabolic diversity.</title>
        <authorList>
            <person name="McIlroy S.J."/>
            <person name="Albertsen M."/>
            <person name="Andresen E.K."/>
            <person name="Saunders A.M."/>
            <person name="Kristiansen R."/>
            <person name="Stokholm-Bjerregaard M."/>
            <person name="Nielsen K.L."/>
            <person name="Nielsen P.H."/>
        </authorList>
    </citation>
    <scope>NUCLEOTIDE SEQUENCE [LARGE SCALE GENOMIC DNA]</scope>
    <source>
        <strain evidence="1 2">Run_B_J11</strain>
    </source>
</reference>
<dbReference type="RefSeq" id="WP_154725045.1">
    <property type="nucleotide sequence ID" value="NZ_CBTK010000300.1"/>
</dbReference>
<dbReference type="EMBL" id="CBTK010000300">
    <property type="protein sequence ID" value="CDH47437.1"/>
    <property type="molecule type" value="Genomic_DNA"/>
</dbReference>
<gene>
    <name evidence="1" type="ORF">BN874_810008</name>
</gene>
<name>A0A7U7J5K4_9GAMM</name>
<organism evidence="1 2">
    <name type="scientific">Candidatus Contendobacter odensis Run_B_J11</name>
    <dbReference type="NCBI Taxonomy" id="1400861"/>
    <lineage>
        <taxon>Bacteria</taxon>
        <taxon>Pseudomonadati</taxon>
        <taxon>Pseudomonadota</taxon>
        <taxon>Gammaproteobacteria</taxon>
        <taxon>Candidatus Competibacteraceae</taxon>
        <taxon>Candidatus Contendibacter</taxon>
    </lineage>
</organism>
<keyword evidence="2" id="KW-1185">Reference proteome</keyword>
<evidence type="ECO:0000313" key="1">
    <source>
        <dbReference type="EMBL" id="CDH47437.1"/>
    </source>
</evidence>
<accession>A0A7U7J5K4</accession>